<dbReference type="PANTHER" id="PTHR47917">
    <property type="match status" value="1"/>
</dbReference>
<dbReference type="PANTHER" id="PTHR47917:SF1">
    <property type="entry name" value="COENZYME F420:L-GLUTAMATE LIGASE"/>
    <property type="match status" value="1"/>
</dbReference>
<protein>
    <recommendedName>
        <fullName evidence="1">Coenzyme F420:L-glutamate ligase-like domain-containing protein</fullName>
    </recommendedName>
</protein>
<accession>A0A382HZ47</accession>
<dbReference type="EMBL" id="UINC01064058">
    <property type="protein sequence ID" value="SVB92349.1"/>
    <property type="molecule type" value="Genomic_DNA"/>
</dbReference>
<name>A0A382HZ47_9ZZZZ</name>
<organism evidence="2">
    <name type="scientific">marine metagenome</name>
    <dbReference type="NCBI Taxonomy" id="408172"/>
    <lineage>
        <taxon>unclassified sequences</taxon>
        <taxon>metagenomes</taxon>
        <taxon>ecological metagenomes</taxon>
    </lineage>
</organism>
<dbReference type="SUPFAM" id="SSF144010">
    <property type="entry name" value="CofE-like"/>
    <property type="match status" value="1"/>
</dbReference>
<sequence>MKKLELIALEGIPLIEEGDDLVEIILSAIKRNKISLSNGDVLVVAQKIISKSEGRYASLNDVKPSQQAIDLSIETDKDPKLV</sequence>
<evidence type="ECO:0000259" key="1">
    <source>
        <dbReference type="Pfam" id="PF01996"/>
    </source>
</evidence>
<dbReference type="GO" id="GO:0052618">
    <property type="term" value="F:coenzyme F420-0:L-glutamate ligase activity"/>
    <property type="evidence" value="ECO:0007669"/>
    <property type="project" value="TreeGrafter"/>
</dbReference>
<feature type="domain" description="Coenzyme F420:L-glutamate ligase-like" evidence="1">
    <location>
        <begin position="12"/>
        <end position="82"/>
    </location>
</feature>
<dbReference type="InterPro" id="IPR002847">
    <property type="entry name" value="F420-0_gamma-glut_ligase-dom"/>
</dbReference>
<dbReference type="Gene3D" id="3.30.1330.100">
    <property type="entry name" value="CofE-like"/>
    <property type="match status" value="1"/>
</dbReference>
<dbReference type="Pfam" id="PF01996">
    <property type="entry name" value="F420_ligase"/>
    <property type="match status" value="1"/>
</dbReference>
<reference evidence="2" key="1">
    <citation type="submission" date="2018-05" db="EMBL/GenBank/DDBJ databases">
        <authorList>
            <person name="Lanie J.A."/>
            <person name="Ng W.-L."/>
            <person name="Kazmierczak K.M."/>
            <person name="Andrzejewski T.M."/>
            <person name="Davidsen T.M."/>
            <person name="Wayne K.J."/>
            <person name="Tettelin H."/>
            <person name="Glass J.I."/>
            <person name="Rusch D."/>
            <person name="Podicherti R."/>
            <person name="Tsui H.-C.T."/>
            <person name="Winkler M.E."/>
        </authorList>
    </citation>
    <scope>NUCLEOTIDE SEQUENCE</scope>
</reference>
<evidence type="ECO:0000313" key="2">
    <source>
        <dbReference type="EMBL" id="SVB92349.1"/>
    </source>
</evidence>
<gene>
    <name evidence="2" type="ORF">METZ01_LOCUS245203</name>
</gene>
<feature type="non-terminal residue" evidence="2">
    <location>
        <position position="82"/>
    </location>
</feature>
<dbReference type="AlphaFoldDB" id="A0A382HZ47"/>
<proteinExistence type="predicted"/>